<dbReference type="GO" id="GO:0022857">
    <property type="term" value="F:transmembrane transporter activity"/>
    <property type="evidence" value="ECO:0007669"/>
    <property type="project" value="InterPro"/>
</dbReference>
<evidence type="ECO:0000256" key="7">
    <source>
        <dbReference type="SAM" id="Phobius"/>
    </source>
</evidence>
<evidence type="ECO:0000256" key="4">
    <source>
        <dbReference type="ARBA" id="ARBA00022989"/>
    </source>
</evidence>
<evidence type="ECO:0000256" key="6">
    <source>
        <dbReference type="SAM" id="MobiDB-lite"/>
    </source>
</evidence>
<comment type="subcellular location">
    <subcellularLocation>
        <location evidence="1">Membrane</location>
        <topology evidence="1">Multi-pass membrane protein</topology>
    </subcellularLocation>
</comment>
<gene>
    <name evidence="9" type="ORF">RAG0_04796</name>
</gene>
<keyword evidence="3 7" id="KW-0812">Transmembrane</keyword>
<dbReference type="Gene3D" id="1.20.1250.20">
    <property type="entry name" value="MFS general substrate transporter like domains"/>
    <property type="match status" value="1"/>
</dbReference>
<dbReference type="Gene3D" id="1.20.1720.10">
    <property type="entry name" value="Multidrug resistance protein D"/>
    <property type="match status" value="1"/>
</dbReference>
<feature type="region of interest" description="Disordered" evidence="6">
    <location>
        <begin position="1"/>
        <end position="37"/>
    </location>
</feature>
<evidence type="ECO:0000256" key="1">
    <source>
        <dbReference type="ARBA" id="ARBA00004141"/>
    </source>
</evidence>
<evidence type="ECO:0000259" key="8">
    <source>
        <dbReference type="PROSITE" id="PS50850"/>
    </source>
</evidence>
<evidence type="ECO:0000313" key="9">
    <source>
        <dbReference type="EMBL" id="CZS94997.1"/>
    </source>
</evidence>
<accession>A0A1E1KAA1</accession>
<dbReference type="InterPro" id="IPR011701">
    <property type="entry name" value="MFS"/>
</dbReference>
<feature type="transmembrane region" description="Helical" evidence="7">
    <location>
        <begin position="189"/>
        <end position="215"/>
    </location>
</feature>
<reference evidence="10" key="1">
    <citation type="submission" date="2016-03" db="EMBL/GenBank/DDBJ databases">
        <authorList>
            <person name="Guldener U."/>
        </authorList>
    </citation>
    <scope>NUCLEOTIDE SEQUENCE [LARGE SCALE GENOMIC DNA]</scope>
    <source>
        <strain evidence="10">04CH-RAC-A.6.1</strain>
    </source>
</reference>
<dbReference type="AlphaFoldDB" id="A0A1E1KAA1"/>
<keyword evidence="5 7" id="KW-0472">Membrane</keyword>
<dbReference type="PROSITE" id="PS50850">
    <property type="entry name" value="MFS"/>
    <property type="match status" value="1"/>
</dbReference>
<comment type="similarity">
    <text evidence="2">Belongs to the major facilitator superfamily. TCR/Tet family.</text>
</comment>
<dbReference type="InterPro" id="IPR020846">
    <property type="entry name" value="MFS_dom"/>
</dbReference>
<feature type="transmembrane region" description="Helical" evidence="7">
    <location>
        <begin position="262"/>
        <end position="281"/>
    </location>
</feature>
<keyword evidence="4 7" id="KW-1133">Transmembrane helix</keyword>
<evidence type="ECO:0000313" key="10">
    <source>
        <dbReference type="Proteomes" id="UP000178912"/>
    </source>
</evidence>
<evidence type="ECO:0000256" key="5">
    <source>
        <dbReference type="ARBA" id="ARBA00023136"/>
    </source>
</evidence>
<dbReference type="Pfam" id="PF07690">
    <property type="entry name" value="MFS_1"/>
    <property type="match status" value="1"/>
</dbReference>
<dbReference type="SUPFAM" id="SSF103473">
    <property type="entry name" value="MFS general substrate transporter"/>
    <property type="match status" value="1"/>
</dbReference>
<name>A0A1E1KAA1_9HELO</name>
<evidence type="ECO:0000256" key="2">
    <source>
        <dbReference type="ARBA" id="ARBA00007520"/>
    </source>
</evidence>
<dbReference type="Proteomes" id="UP000178912">
    <property type="component" value="Unassembled WGS sequence"/>
</dbReference>
<dbReference type="PANTHER" id="PTHR23501:SF193">
    <property type="entry name" value="MULTIDRUG TRANSPORTER, PUTATIVE (AFU_ORTHOLOGUE AFUA_8G00940)-RELATED"/>
    <property type="match status" value="1"/>
</dbReference>
<keyword evidence="10" id="KW-1185">Reference proteome</keyword>
<dbReference type="PANTHER" id="PTHR23501">
    <property type="entry name" value="MAJOR FACILITATOR SUPERFAMILY"/>
    <property type="match status" value="1"/>
</dbReference>
<dbReference type="EMBL" id="FJUX01000020">
    <property type="protein sequence ID" value="CZS94997.1"/>
    <property type="molecule type" value="Genomic_DNA"/>
</dbReference>
<feature type="transmembrane region" description="Helical" evidence="7">
    <location>
        <begin position="463"/>
        <end position="483"/>
    </location>
</feature>
<feature type="transmembrane region" description="Helical" evidence="7">
    <location>
        <begin position="156"/>
        <end position="177"/>
    </location>
</feature>
<feature type="transmembrane region" description="Helical" evidence="7">
    <location>
        <begin position="101"/>
        <end position="118"/>
    </location>
</feature>
<sequence length="570" mass="61418">MNTTSPLGTFGHAADRTETSERSTFQPGLAEGYKPANEKSESRVQQLDEIIVENDEYITGIKLIFIVGVVSLSMFAMLLDTSIIVTAIPKITSDFHSLEDVGWYGSAYLLTSASLQPLTGKIFQKLNSKFTYIFFLGLFEIGSLFCAAAQSSNMLIIGRAIAGIGGAGLSTGGLTILSACLPIERRATYMGFMMSVGLLGTVVGPVLGGVLTQYTTWRWCFWINLPMGVIVALCILLIHIPDIRGDLATRPTLSFKSLFQDLDLIGFSLFAPTVVMFLLALQWGGVSYPWKSATIIGLFCGAGGLLTVFLFWEQNKGTDAMIPLEMVRKRIVLCAALSTFFLFGSLLTQSYYLSIYFQSVRAFSPSLSGVYALPGILSQVIFAGVSGIGVSKIAYYLPFTVFGSALNTIGTGLMSTFTPTSATAAWVCYQIISGVGRGCSFQMPMIAVQNTLPKHEHPVSMSIMLFGQSIGGSLALAIAQAVFNGGLKNALKYHAPGVSYGQVTVAAARDFRHIIPISSVPVVIDSYNEAVNHVFYLTACLAAMRFLFSCGLGWKKVGVIKEEVVESSKA</sequence>
<feature type="transmembrane region" description="Helical" evidence="7">
    <location>
        <begin position="372"/>
        <end position="397"/>
    </location>
</feature>
<feature type="domain" description="Major facilitator superfamily (MFS) profile" evidence="8">
    <location>
        <begin position="66"/>
        <end position="557"/>
    </location>
</feature>
<feature type="transmembrane region" description="Helical" evidence="7">
    <location>
        <begin position="293"/>
        <end position="312"/>
    </location>
</feature>
<evidence type="ECO:0000256" key="3">
    <source>
        <dbReference type="ARBA" id="ARBA00022692"/>
    </source>
</evidence>
<dbReference type="InterPro" id="IPR036259">
    <property type="entry name" value="MFS_trans_sf"/>
</dbReference>
<feature type="transmembrane region" description="Helical" evidence="7">
    <location>
        <begin position="63"/>
        <end position="89"/>
    </location>
</feature>
<feature type="transmembrane region" description="Helical" evidence="7">
    <location>
        <begin position="221"/>
        <end position="241"/>
    </location>
</feature>
<feature type="transmembrane region" description="Helical" evidence="7">
    <location>
        <begin position="130"/>
        <end position="150"/>
    </location>
</feature>
<dbReference type="OrthoDB" id="10021397at2759"/>
<organism evidence="9 10">
    <name type="scientific">Rhynchosporium agropyri</name>
    <dbReference type="NCBI Taxonomy" id="914238"/>
    <lineage>
        <taxon>Eukaryota</taxon>
        <taxon>Fungi</taxon>
        <taxon>Dikarya</taxon>
        <taxon>Ascomycota</taxon>
        <taxon>Pezizomycotina</taxon>
        <taxon>Leotiomycetes</taxon>
        <taxon>Helotiales</taxon>
        <taxon>Ploettnerulaceae</taxon>
        <taxon>Rhynchosporium</taxon>
    </lineage>
</organism>
<feature type="transmembrane region" description="Helical" evidence="7">
    <location>
        <begin position="332"/>
        <end position="352"/>
    </location>
</feature>
<proteinExistence type="inferred from homology"/>
<dbReference type="CDD" id="cd17502">
    <property type="entry name" value="MFS_Azr1_MDR_like"/>
    <property type="match status" value="1"/>
</dbReference>
<dbReference type="GO" id="GO:0005886">
    <property type="term" value="C:plasma membrane"/>
    <property type="evidence" value="ECO:0007669"/>
    <property type="project" value="TreeGrafter"/>
</dbReference>
<protein>
    <submittedName>
        <fullName evidence="9">Related to MFS multidrug transporter</fullName>
    </submittedName>
</protein>